<organism evidence="1 2">
    <name type="scientific">Paenibacillus antri</name>
    <dbReference type="NCBI Taxonomy" id="2582848"/>
    <lineage>
        <taxon>Bacteria</taxon>
        <taxon>Bacillati</taxon>
        <taxon>Bacillota</taxon>
        <taxon>Bacilli</taxon>
        <taxon>Bacillales</taxon>
        <taxon>Paenibacillaceae</taxon>
        <taxon>Paenibacillus</taxon>
    </lineage>
</organism>
<evidence type="ECO:0000313" key="1">
    <source>
        <dbReference type="EMBL" id="TLS49387.1"/>
    </source>
</evidence>
<comment type="caution">
    <text evidence="1">The sequence shown here is derived from an EMBL/GenBank/DDBJ whole genome shotgun (WGS) entry which is preliminary data.</text>
</comment>
<sequence length="160" mass="17914">MFINRSIAELLAASLRKGGWLDLPAQGRSMFPLIRQGDSCRFIPCPAPSLRRGDVVLYYAETEQLVAHRLLKVESANGERLYLFKGDANLSCDPPVREERILGKLASVRKRGRKRGIEAGGFAFRAWSLLVLSLPFLSRALNRFARKLRVPPRTTTGAFS</sequence>
<dbReference type="EMBL" id="VCIW01000021">
    <property type="protein sequence ID" value="TLS49387.1"/>
    <property type="molecule type" value="Genomic_DNA"/>
</dbReference>
<evidence type="ECO:0008006" key="3">
    <source>
        <dbReference type="Google" id="ProtNLM"/>
    </source>
</evidence>
<reference evidence="1 2" key="1">
    <citation type="submission" date="2019-05" db="EMBL/GenBank/DDBJ databases">
        <authorList>
            <person name="Narsing Rao M.P."/>
            <person name="Li W.J."/>
        </authorList>
    </citation>
    <scope>NUCLEOTIDE SEQUENCE [LARGE SCALE GENOMIC DNA]</scope>
    <source>
        <strain evidence="1 2">SYSU_K30003</strain>
    </source>
</reference>
<gene>
    <name evidence="1" type="ORF">FE782_25040</name>
</gene>
<dbReference type="Proteomes" id="UP000309676">
    <property type="component" value="Unassembled WGS sequence"/>
</dbReference>
<keyword evidence="2" id="KW-1185">Reference proteome</keyword>
<dbReference type="CDD" id="cd06462">
    <property type="entry name" value="Peptidase_S24_S26"/>
    <property type="match status" value="1"/>
</dbReference>
<accession>A0A5R9FZA1</accession>
<name>A0A5R9FZA1_9BACL</name>
<proteinExistence type="predicted"/>
<dbReference type="AlphaFoldDB" id="A0A5R9FZA1"/>
<dbReference type="OrthoDB" id="2860586at2"/>
<evidence type="ECO:0000313" key="2">
    <source>
        <dbReference type="Proteomes" id="UP000309676"/>
    </source>
</evidence>
<protein>
    <recommendedName>
        <fullName evidence="3">Signal peptidase I</fullName>
    </recommendedName>
</protein>
<dbReference type="RefSeq" id="WP_138197104.1">
    <property type="nucleotide sequence ID" value="NZ_VCIW01000021.1"/>
</dbReference>